<dbReference type="InterPro" id="IPR050640">
    <property type="entry name" value="Bact_2-comp_sensor_kinase"/>
</dbReference>
<evidence type="ECO:0000256" key="7">
    <source>
        <dbReference type="SAM" id="Coils"/>
    </source>
</evidence>
<dbReference type="SMART" id="SM00387">
    <property type="entry name" value="HATPase_c"/>
    <property type="match status" value="1"/>
</dbReference>
<dbReference type="SUPFAM" id="SSF55874">
    <property type="entry name" value="ATPase domain of HSP90 chaperone/DNA topoisomerase II/histidine kinase"/>
    <property type="match status" value="1"/>
</dbReference>
<dbReference type="PROSITE" id="PS50885">
    <property type="entry name" value="HAMP"/>
    <property type="match status" value="1"/>
</dbReference>
<dbReference type="Pfam" id="PF06580">
    <property type="entry name" value="His_kinase"/>
    <property type="match status" value="1"/>
</dbReference>
<dbReference type="Pfam" id="PF02518">
    <property type="entry name" value="HATPase_c"/>
    <property type="match status" value="1"/>
</dbReference>
<keyword evidence="5" id="KW-0418">Kinase</keyword>
<evidence type="ECO:0000256" key="1">
    <source>
        <dbReference type="ARBA" id="ARBA00004651"/>
    </source>
</evidence>
<dbReference type="Gene3D" id="3.30.450.20">
    <property type="entry name" value="PAS domain"/>
    <property type="match status" value="1"/>
</dbReference>
<evidence type="ECO:0000256" key="4">
    <source>
        <dbReference type="ARBA" id="ARBA00022679"/>
    </source>
</evidence>
<keyword evidence="8" id="KW-1133">Transmembrane helix</keyword>
<feature type="coiled-coil region" evidence="7">
    <location>
        <begin position="361"/>
        <end position="391"/>
    </location>
</feature>
<comment type="subcellular location">
    <subcellularLocation>
        <location evidence="1">Cell membrane</location>
        <topology evidence="1">Multi-pass membrane protein</topology>
    </subcellularLocation>
</comment>
<evidence type="ECO:0000256" key="6">
    <source>
        <dbReference type="ARBA" id="ARBA00023136"/>
    </source>
</evidence>
<feature type="transmembrane region" description="Helical" evidence="8">
    <location>
        <begin position="303"/>
        <end position="323"/>
    </location>
</feature>
<dbReference type="EMBL" id="WNZW01000005">
    <property type="protein sequence ID" value="MUG46163.1"/>
    <property type="molecule type" value="Genomic_DNA"/>
</dbReference>
<dbReference type="InterPro" id="IPR010559">
    <property type="entry name" value="Sig_transdc_His_kin_internal"/>
</dbReference>
<gene>
    <name evidence="10" type="ORF">GNP95_14315</name>
</gene>
<accession>A0A7X2Z371</accession>
<feature type="domain" description="HAMP" evidence="9">
    <location>
        <begin position="324"/>
        <end position="376"/>
    </location>
</feature>
<dbReference type="InterPro" id="IPR003660">
    <property type="entry name" value="HAMP_dom"/>
</dbReference>
<dbReference type="RefSeq" id="WP_155611569.1">
    <property type="nucleotide sequence ID" value="NZ_WNZW01000005.1"/>
</dbReference>
<dbReference type="Gene3D" id="3.30.565.10">
    <property type="entry name" value="Histidine kinase-like ATPase, C-terminal domain"/>
    <property type="match status" value="1"/>
</dbReference>
<keyword evidence="3" id="KW-0597">Phosphoprotein</keyword>
<evidence type="ECO:0000256" key="5">
    <source>
        <dbReference type="ARBA" id="ARBA00022777"/>
    </source>
</evidence>
<reference evidence="10 11" key="1">
    <citation type="submission" date="2019-11" db="EMBL/GenBank/DDBJ databases">
        <title>Draft genome sequences of five Paenibacillus species of dairy origin.</title>
        <authorList>
            <person name="Olajide A.M."/>
            <person name="Chen S."/>
            <person name="Lapointe G."/>
        </authorList>
    </citation>
    <scope>NUCLEOTIDE SEQUENCE [LARGE SCALE GENOMIC DNA]</scope>
    <source>
        <strain evidence="10 11">12CR55</strain>
    </source>
</reference>
<dbReference type="GO" id="GO:0000155">
    <property type="term" value="F:phosphorelay sensor kinase activity"/>
    <property type="evidence" value="ECO:0007669"/>
    <property type="project" value="InterPro"/>
</dbReference>
<keyword evidence="8" id="KW-0812">Transmembrane</keyword>
<dbReference type="SUPFAM" id="SSF158472">
    <property type="entry name" value="HAMP domain-like"/>
    <property type="match status" value="1"/>
</dbReference>
<organism evidence="10 11">
    <name type="scientific">Paenibacillus woosongensis</name>
    <dbReference type="NCBI Taxonomy" id="307580"/>
    <lineage>
        <taxon>Bacteria</taxon>
        <taxon>Bacillati</taxon>
        <taxon>Bacillota</taxon>
        <taxon>Bacilli</taxon>
        <taxon>Bacillales</taxon>
        <taxon>Paenibacillaceae</taxon>
        <taxon>Paenibacillus</taxon>
    </lineage>
</organism>
<evidence type="ECO:0000313" key="11">
    <source>
        <dbReference type="Proteomes" id="UP000447876"/>
    </source>
</evidence>
<dbReference type="CDD" id="cd06225">
    <property type="entry name" value="HAMP"/>
    <property type="match status" value="1"/>
</dbReference>
<dbReference type="InterPro" id="IPR003594">
    <property type="entry name" value="HATPase_dom"/>
</dbReference>
<proteinExistence type="predicted"/>
<evidence type="ECO:0000256" key="8">
    <source>
        <dbReference type="SAM" id="Phobius"/>
    </source>
</evidence>
<name>A0A7X2Z371_9BACL</name>
<keyword evidence="2" id="KW-1003">Cell membrane</keyword>
<evidence type="ECO:0000256" key="3">
    <source>
        <dbReference type="ARBA" id="ARBA00022553"/>
    </source>
</evidence>
<protein>
    <submittedName>
        <fullName evidence="10">HAMP domain-containing protein</fullName>
    </submittedName>
</protein>
<dbReference type="InterPro" id="IPR036890">
    <property type="entry name" value="HATPase_C_sf"/>
</dbReference>
<dbReference type="Pfam" id="PF00672">
    <property type="entry name" value="HAMP"/>
    <property type="match status" value="1"/>
</dbReference>
<evidence type="ECO:0000256" key="2">
    <source>
        <dbReference type="ARBA" id="ARBA00022475"/>
    </source>
</evidence>
<keyword evidence="6 8" id="KW-0472">Membrane</keyword>
<dbReference type="OrthoDB" id="9776552at2"/>
<dbReference type="Proteomes" id="UP000447876">
    <property type="component" value="Unassembled WGS sequence"/>
</dbReference>
<keyword evidence="4" id="KW-0808">Transferase</keyword>
<sequence length="600" mass="68251">MFRKWFIRNSSVQNKFLLSTLCLIIIPLGLFGIISFQVSKQSIESQVSQLNLRILGQISEKADMLLDDVISLSNTFYLNREVNYGFTAPISPNSYEEVQIRSEFDRLLTSSIYSFANLKPDITLLGLNGLTLSTNPLDTKPSIQIMEQQDWYHAATEAKGQILWITEPIPGLATKGHDDRSVYAVRSSNRFESWAPIGLVIIRIDESTLKNLYAGSLDENQEIIIVNDGKIISSNNPDLASEDLKTRAYYEKIDQYESGFFVDHEMGTDQLIAFQTIGKTGWKLVSYTPTRTVLSNINKIQTVVIVVFAIVVLLSFAASYYMARRLAIPIKRLSKDFGRVEAGDLTVRSPVYSEDEIGLLTQKFNQMVEKLKTSMEDVKREQQNKRRAEIQTLQSQINPHFLYNTLASIRFMLYKHKQETVDSVIVALVRLLKQSISKEDEWIPVEEELDILKNYVYIQQIRQGDMLEVRYEIEEDILAYRTIKLILQPLVENAIFHGLEPKRGQGTIVIKGYLQDRDILFEVIDDGVGMEQNAVPPLPEEEAIGQTALSHGGGLLNVHERIQLHFGRQYGVALESAVNAGTKVTLRIPAFYKREDIQQL</sequence>
<evidence type="ECO:0000313" key="10">
    <source>
        <dbReference type="EMBL" id="MUG46163.1"/>
    </source>
</evidence>
<dbReference type="PANTHER" id="PTHR34220">
    <property type="entry name" value="SENSOR HISTIDINE KINASE YPDA"/>
    <property type="match status" value="1"/>
</dbReference>
<dbReference type="SMART" id="SM00304">
    <property type="entry name" value="HAMP"/>
    <property type="match status" value="1"/>
</dbReference>
<dbReference type="AlphaFoldDB" id="A0A7X2Z371"/>
<dbReference type="Gene3D" id="1.10.8.500">
    <property type="entry name" value="HAMP domain in histidine kinase"/>
    <property type="match status" value="1"/>
</dbReference>
<dbReference type="PANTHER" id="PTHR34220:SF7">
    <property type="entry name" value="SENSOR HISTIDINE KINASE YPDA"/>
    <property type="match status" value="1"/>
</dbReference>
<comment type="caution">
    <text evidence="10">The sequence shown here is derived from an EMBL/GenBank/DDBJ whole genome shotgun (WGS) entry which is preliminary data.</text>
</comment>
<dbReference type="GO" id="GO:0005886">
    <property type="term" value="C:plasma membrane"/>
    <property type="evidence" value="ECO:0007669"/>
    <property type="project" value="UniProtKB-SubCell"/>
</dbReference>
<keyword evidence="7" id="KW-0175">Coiled coil</keyword>
<evidence type="ECO:0000259" key="9">
    <source>
        <dbReference type="PROSITE" id="PS50885"/>
    </source>
</evidence>
<feature type="transmembrane region" description="Helical" evidence="8">
    <location>
        <begin position="16"/>
        <end position="36"/>
    </location>
</feature>